<dbReference type="EMBL" id="QLNQ01000001">
    <property type="protein sequence ID" value="RCK67356.1"/>
    <property type="molecule type" value="Genomic_DNA"/>
</dbReference>
<reference evidence="2 3" key="1">
    <citation type="submission" date="2018-06" db="EMBL/GenBank/DDBJ databases">
        <title>Whole genome sequencing of Candida tropicalis (genome annotated by CSBL at Korea University).</title>
        <authorList>
            <person name="Ahn J."/>
        </authorList>
    </citation>
    <scope>NUCLEOTIDE SEQUENCE [LARGE SCALE GENOMIC DNA]</scope>
    <source>
        <strain evidence="2 3">ATCC 20962</strain>
    </source>
</reference>
<proteinExistence type="predicted"/>
<sequence length="137" mass="15330">MYLFNKDNYVELHKRDASFGIGTALILVGFIIAGLLIFITTRRKQRSKVIATQQQPTTIPQTSQVLGRMAGPSTNEVQAPPMVHVTNRTEIPDDFVPPYSATADHKNDLGYYDQEGKFHPSVAVTRVLTPPPMIYTR</sequence>
<name>A0A367YNA3_9ASCO</name>
<evidence type="ECO:0000313" key="3">
    <source>
        <dbReference type="Proteomes" id="UP000253472"/>
    </source>
</evidence>
<comment type="caution">
    <text evidence="2">The sequence shown here is derived from an EMBL/GenBank/DDBJ whole genome shotgun (WGS) entry which is preliminary data.</text>
</comment>
<keyword evidence="1" id="KW-0812">Transmembrane</keyword>
<dbReference type="AlphaFoldDB" id="A0A367YNA3"/>
<evidence type="ECO:0000256" key="1">
    <source>
        <dbReference type="SAM" id="Phobius"/>
    </source>
</evidence>
<accession>A0A367YNA3</accession>
<dbReference type="OrthoDB" id="4088875at2759"/>
<keyword evidence="1" id="KW-1133">Transmembrane helix</keyword>
<gene>
    <name evidence="2" type="primary">RCR2_0</name>
    <name evidence="2" type="ORF">Cantr_02732</name>
</gene>
<evidence type="ECO:0000313" key="2">
    <source>
        <dbReference type="EMBL" id="RCK67356.1"/>
    </source>
</evidence>
<protein>
    <submittedName>
        <fullName evidence="2">Protein RCR2</fullName>
    </submittedName>
</protein>
<keyword evidence="3" id="KW-1185">Reference proteome</keyword>
<dbReference type="Proteomes" id="UP000253472">
    <property type="component" value="Unassembled WGS sequence"/>
</dbReference>
<feature type="transmembrane region" description="Helical" evidence="1">
    <location>
        <begin position="20"/>
        <end position="39"/>
    </location>
</feature>
<keyword evidence="1" id="KW-0472">Membrane</keyword>
<organism evidence="2 3">
    <name type="scientific">Candida viswanathii</name>
    <dbReference type="NCBI Taxonomy" id="5486"/>
    <lineage>
        <taxon>Eukaryota</taxon>
        <taxon>Fungi</taxon>
        <taxon>Dikarya</taxon>
        <taxon>Ascomycota</taxon>
        <taxon>Saccharomycotina</taxon>
        <taxon>Pichiomycetes</taxon>
        <taxon>Debaryomycetaceae</taxon>
        <taxon>Candida/Lodderomyces clade</taxon>
        <taxon>Candida</taxon>
    </lineage>
</organism>